<keyword evidence="2" id="KW-0489">Methyltransferase</keyword>
<feature type="signal peptide" evidence="8">
    <location>
        <begin position="1"/>
        <end position="22"/>
    </location>
</feature>
<keyword evidence="4" id="KW-0949">S-adenosyl-L-methionine</keyword>
<name>A0A7S1XWK1_9STRA</name>
<accession>A0A7S1XWK1</accession>
<feature type="region of interest" description="Disordered" evidence="7">
    <location>
        <begin position="149"/>
        <end position="171"/>
    </location>
</feature>
<keyword evidence="1" id="KW-0820">tRNA-binding</keyword>
<evidence type="ECO:0000256" key="3">
    <source>
        <dbReference type="ARBA" id="ARBA00022679"/>
    </source>
</evidence>
<sequence length="372" mass="40135">MVRRGMVRALALIGCLRAPALSLMAPHRRLPRGGAARRAVGGLGDWDYAARPKAFEAGGQDKLAEALGQLDDETVQKALDCLAPLITENRRERLEEVLQQRCGRVQFLFENPANPSNVWACLRSMDAFGVAKVHVVVDEKAYGVMEAGEEAEEEAEEGAAALTSEREAEKRRTRVRSMKSAAGSAQWLLLEEHGGIAEALERIRAAHPKIRVFASDLSPGAVDVNDIDFGSGSAAAGAIPEEPASGSGSGDAGVTVASDEDVLVIMGNEDRGISAEARSLADHRYYLPMRGFAESFNLSVATAITLAYLQAKGGLVPGSLKKADEDRLRLRWYMQSAARGSAIVVLRRYGIELPGLEGEMHIPRTKIMNFRA</sequence>
<evidence type="ECO:0000256" key="5">
    <source>
        <dbReference type="ARBA" id="ARBA00022694"/>
    </source>
</evidence>
<dbReference type="AlphaFoldDB" id="A0A7S1XWK1"/>
<dbReference type="GO" id="GO:0000049">
    <property type="term" value="F:tRNA binding"/>
    <property type="evidence" value="ECO:0007669"/>
    <property type="project" value="UniProtKB-KW"/>
</dbReference>
<evidence type="ECO:0000256" key="6">
    <source>
        <dbReference type="ARBA" id="ARBA00022884"/>
    </source>
</evidence>
<proteinExistence type="predicted"/>
<organism evidence="10">
    <name type="scientific">Phaeomonas parva</name>
    <dbReference type="NCBI Taxonomy" id="124430"/>
    <lineage>
        <taxon>Eukaryota</taxon>
        <taxon>Sar</taxon>
        <taxon>Stramenopiles</taxon>
        <taxon>Ochrophyta</taxon>
        <taxon>Pinguiophyceae</taxon>
        <taxon>Pinguiochrysidales</taxon>
        <taxon>Pinguiochrysidaceae</taxon>
        <taxon>Phaeomonas</taxon>
    </lineage>
</organism>
<dbReference type="PANTHER" id="PTHR43453">
    <property type="entry name" value="RRNA METHYLASE-LIKE"/>
    <property type="match status" value="1"/>
</dbReference>
<dbReference type="InterPro" id="IPR029026">
    <property type="entry name" value="tRNA_m1G_MTases_N"/>
</dbReference>
<gene>
    <name evidence="10" type="ORF">PPAR1163_LOCUS23922</name>
</gene>
<evidence type="ECO:0000256" key="4">
    <source>
        <dbReference type="ARBA" id="ARBA00022691"/>
    </source>
</evidence>
<feature type="domain" description="tRNA/rRNA methyltransferase SpoU type" evidence="9">
    <location>
        <begin position="174"/>
        <end position="306"/>
    </location>
</feature>
<dbReference type="GO" id="GO:0002938">
    <property type="term" value="P:tRNA guanine ribose methylation"/>
    <property type="evidence" value="ECO:0007669"/>
    <property type="project" value="TreeGrafter"/>
</dbReference>
<feature type="chain" id="PRO_5031119629" description="tRNA/rRNA methyltransferase SpoU type domain-containing protein" evidence="8">
    <location>
        <begin position="23"/>
        <end position="372"/>
    </location>
</feature>
<evidence type="ECO:0000259" key="9">
    <source>
        <dbReference type="Pfam" id="PF00588"/>
    </source>
</evidence>
<evidence type="ECO:0000256" key="1">
    <source>
        <dbReference type="ARBA" id="ARBA00022555"/>
    </source>
</evidence>
<dbReference type="InterPro" id="IPR033671">
    <property type="entry name" value="TrmH"/>
</dbReference>
<dbReference type="InterPro" id="IPR029028">
    <property type="entry name" value="Alpha/beta_knot_MTases"/>
</dbReference>
<dbReference type="CDD" id="cd18092">
    <property type="entry name" value="SpoU-like_TrmH"/>
    <property type="match status" value="1"/>
</dbReference>
<keyword evidence="3" id="KW-0808">Transferase</keyword>
<evidence type="ECO:0000313" key="10">
    <source>
        <dbReference type="EMBL" id="CAD9265506.1"/>
    </source>
</evidence>
<dbReference type="Pfam" id="PF00588">
    <property type="entry name" value="SpoU_methylase"/>
    <property type="match status" value="1"/>
</dbReference>
<evidence type="ECO:0000256" key="7">
    <source>
        <dbReference type="SAM" id="MobiDB-lite"/>
    </source>
</evidence>
<dbReference type="PANTHER" id="PTHR43453:SF1">
    <property type="entry name" value="TRNA_RRNA METHYLTRANSFERASE SPOU TYPE DOMAIN-CONTAINING PROTEIN"/>
    <property type="match status" value="1"/>
</dbReference>
<keyword evidence="8" id="KW-0732">Signal</keyword>
<reference evidence="10" key="1">
    <citation type="submission" date="2021-01" db="EMBL/GenBank/DDBJ databases">
        <authorList>
            <person name="Corre E."/>
            <person name="Pelletier E."/>
            <person name="Niang G."/>
            <person name="Scheremetjew M."/>
            <person name="Finn R."/>
            <person name="Kale V."/>
            <person name="Holt S."/>
            <person name="Cochrane G."/>
            <person name="Meng A."/>
            <person name="Brown T."/>
            <person name="Cohen L."/>
        </authorList>
    </citation>
    <scope>NUCLEOTIDE SEQUENCE</scope>
    <source>
        <strain evidence="10">CCMP2877</strain>
    </source>
</reference>
<dbReference type="EMBL" id="HBGJ01037866">
    <property type="protein sequence ID" value="CAD9265506.1"/>
    <property type="molecule type" value="Transcribed_RNA"/>
</dbReference>
<dbReference type="GO" id="GO:0008173">
    <property type="term" value="F:RNA methyltransferase activity"/>
    <property type="evidence" value="ECO:0007669"/>
    <property type="project" value="InterPro"/>
</dbReference>
<keyword evidence="5" id="KW-0819">tRNA processing</keyword>
<evidence type="ECO:0000256" key="2">
    <source>
        <dbReference type="ARBA" id="ARBA00022603"/>
    </source>
</evidence>
<dbReference type="InterPro" id="IPR001537">
    <property type="entry name" value="SpoU_MeTrfase"/>
</dbReference>
<protein>
    <recommendedName>
        <fullName evidence="9">tRNA/rRNA methyltransferase SpoU type domain-containing protein</fullName>
    </recommendedName>
</protein>
<dbReference type="SUPFAM" id="SSF75217">
    <property type="entry name" value="alpha/beta knot"/>
    <property type="match status" value="2"/>
</dbReference>
<dbReference type="Gene3D" id="3.40.1280.10">
    <property type="match status" value="1"/>
</dbReference>
<evidence type="ECO:0000256" key="8">
    <source>
        <dbReference type="SAM" id="SignalP"/>
    </source>
</evidence>
<keyword evidence="6" id="KW-0694">RNA-binding</keyword>